<sequence>MAEICCASVGAFEGACDVSGRGKLQHASACADACGAQCLYVSRLKEQAGADGTVRLPCDRTVVGQAEDGCPQDATAVFRNSYLVGVTMPFTVGYSTEEGGSTYGCNRITNLGEGGHDVFLPEARVAI</sequence>
<dbReference type="EMBL" id="CM000781">
    <property type="protein sequence ID" value="AQK63917.1"/>
    <property type="molecule type" value="Genomic_DNA"/>
</dbReference>
<accession>A0A1D6GKQ5</accession>
<proteinExistence type="predicted"/>
<dbReference type="EMBL" id="CM000781">
    <property type="protein sequence ID" value="AQK63914.1"/>
    <property type="molecule type" value="Genomic_DNA"/>
</dbReference>
<organism evidence="1">
    <name type="scientific">Zea mays</name>
    <name type="common">Maize</name>
    <dbReference type="NCBI Taxonomy" id="4577"/>
    <lineage>
        <taxon>Eukaryota</taxon>
        <taxon>Viridiplantae</taxon>
        <taxon>Streptophyta</taxon>
        <taxon>Embryophyta</taxon>
        <taxon>Tracheophyta</taxon>
        <taxon>Spermatophyta</taxon>
        <taxon>Magnoliopsida</taxon>
        <taxon>Liliopsida</taxon>
        <taxon>Poales</taxon>
        <taxon>Poaceae</taxon>
        <taxon>PACMAD clade</taxon>
        <taxon>Panicoideae</taxon>
        <taxon>Andropogonodae</taxon>
        <taxon>Andropogoneae</taxon>
        <taxon>Tripsacinae</taxon>
        <taxon>Zea</taxon>
    </lineage>
</organism>
<reference evidence="1" key="1">
    <citation type="submission" date="2015-12" db="EMBL/GenBank/DDBJ databases">
        <title>Update maize B73 reference genome by single molecule sequencing technologies.</title>
        <authorList>
            <consortium name="Maize Genome Sequencing Project"/>
            <person name="Ware D."/>
        </authorList>
    </citation>
    <scope>NUCLEOTIDE SEQUENCE</scope>
    <source>
        <tissue evidence="1">Seedling</tissue>
    </source>
</reference>
<dbReference type="AlphaFoldDB" id="A0A1D6GKQ5"/>
<name>A0A1D6GKQ5_MAIZE</name>
<protein>
    <submittedName>
        <fullName evidence="1">Uncharacterized protein</fullName>
    </submittedName>
</protein>
<gene>
    <name evidence="1" type="ORF">ZEAMMB73_Zm00001d013592</name>
</gene>
<evidence type="ECO:0000313" key="1">
    <source>
        <dbReference type="EMBL" id="AQK63914.1"/>
    </source>
</evidence>